<dbReference type="SUPFAM" id="SSF56281">
    <property type="entry name" value="Metallo-hydrolase/oxidoreductase"/>
    <property type="match status" value="1"/>
</dbReference>
<dbReference type="Pfam" id="PF11718">
    <property type="entry name" value="CPSF73-100_C"/>
    <property type="match status" value="1"/>
</dbReference>
<gene>
    <name evidence="7" type="ORF">DYB36_007833</name>
</gene>
<dbReference type="InterPro" id="IPR021718">
    <property type="entry name" value="CPSF73-100_C"/>
</dbReference>
<comment type="caution">
    <text evidence="7">The sequence shown here is derived from an EMBL/GenBank/DDBJ whole genome shotgun (WGS) entry which is preliminary data.</text>
</comment>
<keyword evidence="5" id="KW-0539">Nucleus</keyword>
<dbReference type="Gene3D" id="3.60.15.10">
    <property type="entry name" value="Ribonuclease Z/Hydroxyacylglutathione hydrolase-like"/>
    <property type="match status" value="1"/>
</dbReference>
<dbReference type="Pfam" id="PF10996">
    <property type="entry name" value="Beta-Casp"/>
    <property type="match status" value="1"/>
</dbReference>
<comment type="subcellular location">
    <subcellularLocation>
        <location evidence="1">Nucleus</location>
    </subcellularLocation>
</comment>
<evidence type="ECO:0000256" key="5">
    <source>
        <dbReference type="ARBA" id="ARBA00023242"/>
    </source>
</evidence>
<dbReference type="Gene3D" id="3.40.50.10890">
    <property type="match status" value="1"/>
</dbReference>
<dbReference type="Pfam" id="PF07521">
    <property type="entry name" value="RMMBL"/>
    <property type="match status" value="1"/>
</dbReference>
<reference evidence="7 8" key="1">
    <citation type="submission" date="2018-08" db="EMBL/GenBank/DDBJ databases">
        <title>Aphanomyces genome sequencing and annotation.</title>
        <authorList>
            <person name="Minardi D."/>
            <person name="Oidtmann B."/>
            <person name="Van Der Giezen M."/>
            <person name="Studholme D.J."/>
        </authorList>
    </citation>
    <scope>NUCLEOTIDE SEQUENCE [LARGE SCALE GENOMIC DNA]</scope>
    <source>
        <strain evidence="7 8">Kv</strain>
    </source>
</reference>
<name>A0A397AFF0_APHAT</name>
<dbReference type="VEuPathDB" id="FungiDB:H257_05475"/>
<protein>
    <recommendedName>
        <fullName evidence="6">Beta-Casp domain-containing protein</fullName>
    </recommendedName>
</protein>
<evidence type="ECO:0000313" key="7">
    <source>
        <dbReference type="EMBL" id="RHY06500.1"/>
    </source>
</evidence>
<accession>A0A397AFF0</accession>
<dbReference type="GO" id="GO:0003723">
    <property type="term" value="F:RNA binding"/>
    <property type="evidence" value="ECO:0007669"/>
    <property type="project" value="TreeGrafter"/>
</dbReference>
<evidence type="ECO:0000256" key="1">
    <source>
        <dbReference type="ARBA" id="ARBA00004123"/>
    </source>
</evidence>
<dbReference type="InterPro" id="IPR022712">
    <property type="entry name" value="Beta_Casp"/>
</dbReference>
<dbReference type="InterPro" id="IPR036866">
    <property type="entry name" value="RibonucZ/Hydroxyglut_hydro"/>
</dbReference>
<feature type="non-terminal residue" evidence="7">
    <location>
        <position position="477"/>
    </location>
</feature>
<dbReference type="GO" id="GO:0006398">
    <property type="term" value="P:mRNA 3'-end processing by stem-loop binding and cleavage"/>
    <property type="evidence" value="ECO:0007669"/>
    <property type="project" value="TreeGrafter"/>
</dbReference>
<evidence type="ECO:0000256" key="4">
    <source>
        <dbReference type="ARBA" id="ARBA00022801"/>
    </source>
</evidence>
<keyword evidence="4" id="KW-0378">Hydrolase</keyword>
<dbReference type="AlphaFoldDB" id="A0A397AFF0"/>
<keyword evidence="3" id="KW-0540">Nuclease</keyword>
<evidence type="ECO:0000259" key="6">
    <source>
        <dbReference type="SMART" id="SM01027"/>
    </source>
</evidence>
<dbReference type="InterPro" id="IPR011108">
    <property type="entry name" value="RMMBL"/>
</dbReference>
<dbReference type="VEuPathDB" id="FungiDB:H257_17569"/>
<dbReference type="Proteomes" id="UP000265427">
    <property type="component" value="Unassembled WGS sequence"/>
</dbReference>
<evidence type="ECO:0000313" key="8">
    <source>
        <dbReference type="Proteomes" id="UP000265427"/>
    </source>
</evidence>
<proteinExistence type="predicted"/>
<dbReference type="EMBL" id="QUSZ01006236">
    <property type="protein sequence ID" value="RHY06500.1"/>
    <property type="molecule type" value="Genomic_DNA"/>
</dbReference>
<dbReference type="PANTHER" id="PTHR11203:SF11">
    <property type="entry name" value="CLEAVAGE AND POLYADENYLATION SPECIFICITY FACTOR SUBUNIT 3"/>
    <property type="match status" value="1"/>
</dbReference>
<dbReference type="GO" id="GO:0004521">
    <property type="term" value="F:RNA endonuclease activity"/>
    <property type="evidence" value="ECO:0007669"/>
    <property type="project" value="TreeGrafter"/>
</dbReference>
<sequence length="477" mass="53699">MGRCFPHCCKGHKKKTFCGTGVGVETDLPDCTAVLSYFSCHGDPGSTPDKDECPVQFQVGHTYNLLDFETHVKSKDNLFGSVFPGQRVGSSRQFVINGDRQCWHYGWCSSRVGQKYTHCLNVYFFKVEADTKLECIDAIESDPFHITSSRVMRKKTRLAKRTIADVSVVEREGRFTGQVESVVRRGGRCLIPVFALGRTQELLLILDEHWKAHPDLQHIPIYFASKLAAKALRVYQTYINMMNDRIRKQIAISNPFQFEYISNLKSLKDFDDTGPSVVMASPGMLQSGVSRQLFERWCSDKKNECLIPGYVVEGTLAKKILSLPKEITSMDGRLLPMNCSVEYISFSAHADFVGTSGFIEKVAPPHIVLVHGEKTEMMRLKAALHKKFHNPKVYQPQVYTPANTVDVVLEFRGEKVAKAIGRMATDLAGHAKLKSTEKTNMSGLLVEHDFHTHVMHPHDLSEYTTNLLVGTIAQKQH</sequence>
<dbReference type="InterPro" id="IPR050698">
    <property type="entry name" value="MBL"/>
</dbReference>
<dbReference type="GO" id="GO:0004534">
    <property type="term" value="F:5'-3' RNA exonuclease activity"/>
    <property type="evidence" value="ECO:0007669"/>
    <property type="project" value="TreeGrafter"/>
</dbReference>
<keyword evidence="2" id="KW-0507">mRNA processing</keyword>
<evidence type="ECO:0000256" key="2">
    <source>
        <dbReference type="ARBA" id="ARBA00022664"/>
    </source>
</evidence>
<dbReference type="SMART" id="SM01027">
    <property type="entry name" value="Beta-Casp"/>
    <property type="match status" value="1"/>
</dbReference>
<feature type="domain" description="Beta-Casp" evidence="6">
    <location>
        <begin position="199"/>
        <end position="320"/>
    </location>
</feature>
<evidence type="ECO:0000256" key="3">
    <source>
        <dbReference type="ARBA" id="ARBA00022722"/>
    </source>
</evidence>
<dbReference type="FunFam" id="3.40.50.10890:FF:000001">
    <property type="entry name" value="Cleavage and polyadenylation specificity factor subunit 3"/>
    <property type="match status" value="1"/>
</dbReference>
<dbReference type="GO" id="GO:0005847">
    <property type="term" value="C:mRNA cleavage and polyadenylation specificity factor complex"/>
    <property type="evidence" value="ECO:0007669"/>
    <property type="project" value="TreeGrafter"/>
</dbReference>
<organism evidence="7 8">
    <name type="scientific">Aphanomyces astaci</name>
    <name type="common">Crayfish plague agent</name>
    <dbReference type="NCBI Taxonomy" id="112090"/>
    <lineage>
        <taxon>Eukaryota</taxon>
        <taxon>Sar</taxon>
        <taxon>Stramenopiles</taxon>
        <taxon>Oomycota</taxon>
        <taxon>Saprolegniomycetes</taxon>
        <taxon>Saprolegniales</taxon>
        <taxon>Verrucalvaceae</taxon>
        <taxon>Aphanomyces</taxon>
    </lineage>
</organism>
<dbReference type="PANTHER" id="PTHR11203">
    <property type="entry name" value="CLEAVAGE AND POLYADENYLATION SPECIFICITY FACTOR FAMILY MEMBER"/>
    <property type="match status" value="1"/>
</dbReference>